<sequence length="101" mass="10633">MMDSMDVEYANAIAKHRLSDKKRRPTPIAFPLYPNNSNNIPGNAAPPPAAPAATLSPGVSGRRVSVSDRSQIGPGVHPPSLLPPLQLALGFCSLPLSLVQI</sequence>
<reference evidence="1" key="1">
    <citation type="submission" date="2022-04" db="EMBL/GenBank/DDBJ databases">
        <title>Genome of the entomopathogenic fungus Entomophthora muscae.</title>
        <authorList>
            <person name="Elya C."/>
            <person name="Lovett B.R."/>
            <person name="Lee E."/>
            <person name="Macias A.M."/>
            <person name="Hajek A.E."/>
            <person name="De Bivort B.L."/>
            <person name="Kasson M.T."/>
            <person name="De Fine Licht H.H."/>
            <person name="Stajich J.E."/>
        </authorList>
    </citation>
    <scope>NUCLEOTIDE SEQUENCE</scope>
    <source>
        <strain evidence="1">Berkeley</strain>
    </source>
</reference>
<accession>A0ACC2TFE6</accession>
<evidence type="ECO:0000313" key="1">
    <source>
        <dbReference type="EMBL" id="KAJ9073304.1"/>
    </source>
</evidence>
<comment type="caution">
    <text evidence="1">The sequence shown here is derived from an EMBL/GenBank/DDBJ whole genome shotgun (WGS) entry which is preliminary data.</text>
</comment>
<name>A0ACC2TFE6_9FUNG</name>
<dbReference type="EMBL" id="QTSX02002917">
    <property type="protein sequence ID" value="KAJ9073304.1"/>
    <property type="molecule type" value="Genomic_DNA"/>
</dbReference>
<proteinExistence type="predicted"/>
<dbReference type="Proteomes" id="UP001165960">
    <property type="component" value="Unassembled WGS sequence"/>
</dbReference>
<gene>
    <name evidence="1" type="ORF">DSO57_1018019</name>
</gene>
<protein>
    <submittedName>
        <fullName evidence="1">Uncharacterized protein</fullName>
    </submittedName>
</protein>
<keyword evidence="2" id="KW-1185">Reference proteome</keyword>
<evidence type="ECO:0000313" key="2">
    <source>
        <dbReference type="Proteomes" id="UP001165960"/>
    </source>
</evidence>
<organism evidence="1 2">
    <name type="scientific">Entomophthora muscae</name>
    <dbReference type="NCBI Taxonomy" id="34485"/>
    <lineage>
        <taxon>Eukaryota</taxon>
        <taxon>Fungi</taxon>
        <taxon>Fungi incertae sedis</taxon>
        <taxon>Zoopagomycota</taxon>
        <taxon>Entomophthoromycotina</taxon>
        <taxon>Entomophthoromycetes</taxon>
        <taxon>Entomophthorales</taxon>
        <taxon>Entomophthoraceae</taxon>
        <taxon>Entomophthora</taxon>
    </lineage>
</organism>